<dbReference type="GO" id="GO:0005886">
    <property type="term" value="C:plasma membrane"/>
    <property type="evidence" value="ECO:0007669"/>
    <property type="project" value="UniProtKB-SubCell"/>
</dbReference>
<feature type="transmembrane region" description="Helical" evidence="11">
    <location>
        <begin position="189"/>
        <end position="208"/>
    </location>
</feature>
<dbReference type="InterPro" id="IPR011701">
    <property type="entry name" value="MFS"/>
</dbReference>
<evidence type="ECO:0000256" key="2">
    <source>
        <dbReference type="ARBA" id="ARBA00008240"/>
    </source>
</evidence>
<feature type="transmembrane region" description="Helical" evidence="11">
    <location>
        <begin position="248"/>
        <end position="271"/>
    </location>
</feature>
<gene>
    <name evidence="13" type="ORF">OG398_37885</name>
</gene>
<feature type="transmembrane region" description="Helical" evidence="11">
    <location>
        <begin position="376"/>
        <end position="399"/>
    </location>
</feature>
<feature type="transmembrane region" description="Helical" evidence="11">
    <location>
        <begin position="20"/>
        <end position="42"/>
    </location>
</feature>
<feature type="transmembrane region" description="Helical" evidence="11">
    <location>
        <begin position="54"/>
        <end position="78"/>
    </location>
</feature>
<evidence type="ECO:0000256" key="6">
    <source>
        <dbReference type="ARBA" id="ARBA00022847"/>
    </source>
</evidence>
<evidence type="ECO:0000256" key="10">
    <source>
        <dbReference type="ARBA" id="ARBA00039918"/>
    </source>
</evidence>
<evidence type="ECO:0000256" key="1">
    <source>
        <dbReference type="ARBA" id="ARBA00004651"/>
    </source>
</evidence>
<dbReference type="PANTHER" id="PTHR43045:SF1">
    <property type="entry name" value="SHIKIMATE TRANSPORTER"/>
    <property type="match status" value="1"/>
</dbReference>
<feature type="transmembrane region" description="Helical" evidence="11">
    <location>
        <begin position="405"/>
        <end position="425"/>
    </location>
</feature>
<evidence type="ECO:0000256" key="11">
    <source>
        <dbReference type="SAM" id="Phobius"/>
    </source>
</evidence>
<dbReference type="PANTHER" id="PTHR43045">
    <property type="entry name" value="SHIKIMATE TRANSPORTER"/>
    <property type="match status" value="1"/>
</dbReference>
<dbReference type="PROSITE" id="PS50850">
    <property type="entry name" value="MFS"/>
    <property type="match status" value="1"/>
</dbReference>
<comment type="subcellular location">
    <subcellularLocation>
        <location evidence="1">Cell membrane</location>
        <topology evidence="1">Multi-pass membrane protein</topology>
    </subcellularLocation>
</comment>
<dbReference type="Gene3D" id="1.20.1250.20">
    <property type="entry name" value="MFS general substrate transporter like domains"/>
    <property type="match status" value="2"/>
</dbReference>
<comment type="function">
    <text evidence="9">May be a proton symporter involved in the uptake of osmolytes such as proline and glycine betaine.</text>
</comment>
<feature type="transmembrane region" description="Helical" evidence="11">
    <location>
        <begin position="90"/>
        <end position="108"/>
    </location>
</feature>
<keyword evidence="6" id="KW-0769">Symport</keyword>
<dbReference type="EMBL" id="CP108313">
    <property type="protein sequence ID" value="WTW73604.1"/>
    <property type="molecule type" value="Genomic_DNA"/>
</dbReference>
<keyword evidence="4" id="KW-1003">Cell membrane</keyword>
<organism evidence="13">
    <name type="scientific">Streptomyces sp. NBC_00008</name>
    <dbReference type="NCBI Taxonomy" id="2903610"/>
    <lineage>
        <taxon>Bacteria</taxon>
        <taxon>Bacillati</taxon>
        <taxon>Actinomycetota</taxon>
        <taxon>Actinomycetes</taxon>
        <taxon>Kitasatosporales</taxon>
        <taxon>Streptomycetaceae</taxon>
        <taxon>Streptomyces</taxon>
    </lineage>
</organism>
<evidence type="ECO:0000313" key="13">
    <source>
        <dbReference type="EMBL" id="WTW73604.1"/>
    </source>
</evidence>
<evidence type="ECO:0000259" key="12">
    <source>
        <dbReference type="PROSITE" id="PS50850"/>
    </source>
</evidence>
<sequence length="458" mass="48471">MPDRTTPSKPQSPYRSALAALAGTSIEWYDFYAFATAAAIVFDDVFFPSDMPPALRTIAAFATFAVGFLLRPLGGIVFGHIGDRVGRKKTLVITLLMMGIASFAIGLLPTYAQVGALSPILLITLRLVQGIAIGGEWGGAVLIAVENAPKGRATFFGSFAQLGSSVGALLSTGAFSLMNLFGSEAFHSWGWRVPFLASSILVVIGLVVRTKLDDSPVMDDIHAERPEPGGSGSRLPVTEVLTKDWKTVLVGVFALATATGGYYVVTSYLLSYGTDELHLSESMLLNGLSLAAFLELVVTPFLALLGDRVGAHRVVVAGLTGVVLFSLPQFMVMGTGSVVLIYLSMLAMRLVMSALYGPIAAILADGFAPHVRYTGISLSYQICNMIFAGFAPVTAVWLSSLAGGAYWPPAVALMLVSVIGIWCTLRLRTYHQLRLTAESPAAARPVSQLPTTAVTAGN</sequence>
<feature type="transmembrane region" description="Helical" evidence="11">
    <location>
        <begin position="314"/>
        <end position="333"/>
    </location>
</feature>
<feature type="transmembrane region" description="Helical" evidence="11">
    <location>
        <begin position="339"/>
        <end position="364"/>
    </location>
</feature>
<keyword evidence="5 11" id="KW-0812">Transmembrane</keyword>
<dbReference type="InterPro" id="IPR036259">
    <property type="entry name" value="MFS_trans_sf"/>
</dbReference>
<dbReference type="GO" id="GO:0015293">
    <property type="term" value="F:symporter activity"/>
    <property type="evidence" value="ECO:0007669"/>
    <property type="project" value="UniProtKB-KW"/>
</dbReference>
<keyword evidence="7 11" id="KW-1133">Transmembrane helix</keyword>
<dbReference type="CDD" id="cd17369">
    <property type="entry name" value="MFS_ShiA_like"/>
    <property type="match status" value="1"/>
</dbReference>
<feature type="transmembrane region" description="Helical" evidence="11">
    <location>
        <begin position="283"/>
        <end position="305"/>
    </location>
</feature>
<comment type="similarity">
    <text evidence="2">Belongs to the major facilitator superfamily. Metabolite:H+ Symporter (MHS) family (TC 2.A.1.6) family.</text>
</comment>
<evidence type="ECO:0000256" key="7">
    <source>
        <dbReference type="ARBA" id="ARBA00022989"/>
    </source>
</evidence>
<keyword evidence="8 11" id="KW-0472">Membrane</keyword>
<dbReference type="SUPFAM" id="SSF103473">
    <property type="entry name" value="MFS general substrate transporter"/>
    <property type="match status" value="1"/>
</dbReference>
<proteinExistence type="inferred from homology"/>
<evidence type="ECO:0000256" key="5">
    <source>
        <dbReference type="ARBA" id="ARBA00022692"/>
    </source>
</evidence>
<keyword evidence="3" id="KW-0813">Transport</keyword>
<feature type="transmembrane region" description="Helical" evidence="11">
    <location>
        <begin position="120"/>
        <end position="143"/>
    </location>
</feature>
<dbReference type="InterPro" id="IPR020846">
    <property type="entry name" value="MFS_dom"/>
</dbReference>
<dbReference type="Pfam" id="PF07690">
    <property type="entry name" value="MFS_1"/>
    <property type="match status" value="1"/>
</dbReference>
<dbReference type="AlphaFoldDB" id="A0AAU2W2S0"/>
<dbReference type="FunFam" id="1.20.1250.20:FF:000001">
    <property type="entry name" value="Dicarboxylate MFS transporter"/>
    <property type="match status" value="1"/>
</dbReference>
<reference evidence="13" key="1">
    <citation type="submission" date="2022-10" db="EMBL/GenBank/DDBJ databases">
        <title>The complete genomes of actinobacterial strains from the NBC collection.</title>
        <authorList>
            <person name="Joergensen T.S."/>
            <person name="Alvarez Arevalo M."/>
            <person name="Sterndorff E.B."/>
            <person name="Faurdal D."/>
            <person name="Vuksanovic O."/>
            <person name="Mourched A.-S."/>
            <person name="Charusanti P."/>
            <person name="Shaw S."/>
            <person name="Blin K."/>
            <person name="Weber T."/>
        </authorList>
    </citation>
    <scope>NUCLEOTIDE SEQUENCE</scope>
    <source>
        <strain evidence="13">NBC_00008</strain>
    </source>
</reference>
<evidence type="ECO:0000256" key="9">
    <source>
        <dbReference type="ARBA" id="ARBA00037295"/>
    </source>
</evidence>
<accession>A0AAU2W2S0</accession>
<feature type="transmembrane region" description="Helical" evidence="11">
    <location>
        <begin position="155"/>
        <end position="177"/>
    </location>
</feature>
<evidence type="ECO:0000256" key="4">
    <source>
        <dbReference type="ARBA" id="ARBA00022475"/>
    </source>
</evidence>
<evidence type="ECO:0000256" key="8">
    <source>
        <dbReference type="ARBA" id="ARBA00023136"/>
    </source>
</evidence>
<name>A0AAU2W2S0_9ACTN</name>
<evidence type="ECO:0000256" key="3">
    <source>
        <dbReference type="ARBA" id="ARBA00022448"/>
    </source>
</evidence>
<feature type="domain" description="Major facilitator superfamily (MFS) profile" evidence="12">
    <location>
        <begin position="16"/>
        <end position="432"/>
    </location>
</feature>
<protein>
    <recommendedName>
        <fullName evidence="10">Putative proline/betaine transporter</fullName>
    </recommendedName>
</protein>